<accession>A0ABW5LJ39</accession>
<dbReference type="EMBL" id="JBHULE010000019">
    <property type="protein sequence ID" value="MFD2563863.1"/>
    <property type="molecule type" value="Genomic_DNA"/>
</dbReference>
<gene>
    <name evidence="1" type="ORF">ACFSR1_14375</name>
</gene>
<protein>
    <submittedName>
        <fullName evidence="1">Uncharacterized protein</fullName>
    </submittedName>
</protein>
<dbReference type="Proteomes" id="UP001597319">
    <property type="component" value="Unassembled WGS sequence"/>
</dbReference>
<evidence type="ECO:0000313" key="1">
    <source>
        <dbReference type="EMBL" id="MFD2563863.1"/>
    </source>
</evidence>
<reference evidence="2" key="1">
    <citation type="journal article" date="2019" name="Int. J. Syst. Evol. Microbiol.">
        <title>The Global Catalogue of Microorganisms (GCM) 10K type strain sequencing project: providing services to taxonomists for standard genome sequencing and annotation.</title>
        <authorList>
            <consortium name="The Broad Institute Genomics Platform"/>
            <consortium name="The Broad Institute Genome Sequencing Center for Infectious Disease"/>
            <person name="Wu L."/>
            <person name="Ma J."/>
        </authorList>
    </citation>
    <scope>NUCLEOTIDE SEQUENCE [LARGE SCALE GENOMIC DNA]</scope>
    <source>
        <strain evidence="2">KCTC 52274</strain>
    </source>
</reference>
<sequence length="77" mass="9064">MNISELQNDIIKKVLSIGDKDFLESFKEMLSIKSETNLYELSDFEKKMVSESQSDYENGNIINHESVFNKNKKWLEE</sequence>
<comment type="caution">
    <text evidence="1">The sequence shown here is derived from an EMBL/GenBank/DDBJ whole genome shotgun (WGS) entry which is preliminary data.</text>
</comment>
<evidence type="ECO:0000313" key="2">
    <source>
        <dbReference type="Proteomes" id="UP001597319"/>
    </source>
</evidence>
<organism evidence="1 2">
    <name type="scientific">Aquimarina rubra</name>
    <dbReference type="NCBI Taxonomy" id="1920033"/>
    <lineage>
        <taxon>Bacteria</taxon>
        <taxon>Pseudomonadati</taxon>
        <taxon>Bacteroidota</taxon>
        <taxon>Flavobacteriia</taxon>
        <taxon>Flavobacteriales</taxon>
        <taxon>Flavobacteriaceae</taxon>
        <taxon>Aquimarina</taxon>
    </lineage>
</organism>
<proteinExistence type="predicted"/>
<dbReference type="RefSeq" id="WP_378293640.1">
    <property type="nucleotide sequence ID" value="NZ_JBHULE010000019.1"/>
</dbReference>
<keyword evidence="2" id="KW-1185">Reference proteome</keyword>
<name>A0ABW5LJ39_9FLAO</name>